<dbReference type="OrthoDB" id="9812848at2"/>
<gene>
    <name evidence="4" type="ORF">KR51_00003900</name>
</gene>
<dbReference type="RefSeq" id="WP_022604194.1">
    <property type="nucleotide sequence ID" value="NZ_ASSJ01000005.1"/>
</dbReference>
<evidence type="ECO:0000256" key="1">
    <source>
        <dbReference type="SAM" id="Coils"/>
    </source>
</evidence>
<dbReference type="EMBL" id="ASSJ01000005">
    <property type="protein sequence ID" value="ERN42864.1"/>
    <property type="molecule type" value="Genomic_DNA"/>
</dbReference>
<dbReference type="PATRIC" id="fig|582515.4.peg.435"/>
<keyword evidence="1" id="KW-0175">Coiled coil</keyword>
<dbReference type="Pfam" id="PF11283">
    <property type="entry name" value="DUF3084"/>
    <property type="match status" value="1"/>
</dbReference>
<evidence type="ECO:0000256" key="3">
    <source>
        <dbReference type="SAM" id="Phobius"/>
    </source>
</evidence>
<accession>U5DQG8</accession>
<dbReference type="AlphaFoldDB" id="U5DQG8"/>
<protein>
    <submittedName>
        <fullName evidence="4">Uncharacterized protein conserved in bacteria with the myosin-like domain protein</fullName>
    </submittedName>
</protein>
<organism evidence="4 5">
    <name type="scientific">Rubidibacter lacunae KORDI 51-2</name>
    <dbReference type="NCBI Taxonomy" id="582515"/>
    <lineage>
        <taxon>Bacteria</taxon>
        <taxon>Bacillati</taxon>
        <taxon>Cyanobacteriota</taxon>
        <taxon>Cyanophyceae</taxon>
        <taxon>Oscillatoriophycideae</taxon>
        <taxon>Chroococcales</taxon>
        <taxon>Aphanothecaceae</taxon>
        <taxon>Rubidibacter</taxon>
    </lineage>
</organism>
<dbReference type="Gene3D" id="1.10.287.1490">
    <property type="match status" value="1"/>
</dbReference>
<keyword evidence="3" id="KW-0812">Transmembrane</keyword>
<name>U5DQG8_9CHRO</name>
<dbReference type="InParanoid" id="U5DQG8"/>
<feature type="coiled-coil region" evidence="1">
    <location>
        <begin position="78"/>
        <end position="105"/>
    </location>
</feature>
<dbReference type="STRING" id="582515.KR51_00003900"/>
<feature type="transmembrane region" description="Helical" evidence="3">
    <location>
        <begin position="43"/>
        <end position="67"/>
    </location>
</feature>
<keyword evidence="3" id="KW-1133">Transmembrane helix</keyword>
<keyword evidence="3" id="KW-0472">Membrane</keyword>
<evidence type="ECO:0000256" key="2">
    <source>
        <dbReference type="SAM" id="MobiDB-lite"/>
    </source>
</evidence>
<proteinExistence type="predicted"/>
<dbReference type="Proteomes" id="UP000016960">
    <property type="component" value="Unassembled WGS sequence"/>
</dbReference>
<keyword evidence="5" id="KW-1185">Reference proteome</keyword>
<comment type="caution">
    <text evidence="4">The sequence shown here is derived from an EMBL/GenBank/DDBJ whole genome shotgun (WGS) entry which is preliminary data.</text>
</comment>
<feature type="region of interest" description="Disordered" evidence="2">
    <location>
        <begin position="453"/>
        <end position="480"/>
    </location>
</feature>
<feature type="coiled-coil region" evidence="1">
    <location>
        <begin position="134"/>
        <end position="245"/>
    </location>
</feature>
<evidence type="ECO:0000313" key="5">
    <source>
        <dbReference type="Proteomes" id="UP000016960"/>
    </source>
</evidence>
<reference evidence="4 5" key="1">
    <citation type="submission" date="2013-05" db="EMBL/GenBank/DDBJ databases">
        <title>Draft genome sequence of Rubidibacter lacunae KORDI 51-2.</title>
        <authorList>
            <person name="Choi D.H."/>
            <person name="Noh J.H."/>
            <person name="Kwon K.-K."/>
            <person name="Lee J.-H."/>
            <person name="Ryu J.-Y."/>
        </authorList>
    </citation>
    <scope>NUCLEOTIDE SEQUENCE [LARGE SCALE GENOMIC DNA]</scope>
    <source>
        <strain evidence="4 5">KORDI 51-2</strain>
    </source>
</reference>
<evidence type="ECO:0000313" key="4">
    <source>
        <dbReference type="EMBL" id="ERN42864.1"/>
    </source>
</evidence>
<feature type="compositionally biased region" description="Basic and acidic residues" evidence="2">
    <location>
        <begin position="463"/>
        <end position="480"/>
    </location>
</feature>
<dbReference type="eggNOG" id="COG4372">
    <property type="taxonomic scope" value="Bacteria"/>
</dbReference>
<sequence>MTSAYILIVAILLLGGVLAALGDRIGSKVGKARLRLFKLRPRQTAVVVTVMTGTAIAASTLGIMLALSESLRDGLFRLDEIQTKRREIEKELASVSEEKERVDEELAAVSFAQERALVNLERTNADFTAAQSQLATVTEEVAGLRGEREELVAERDRLQEQIAERDTELTRQEQEIAAQEERLDASAVRLKDLEAQRSTLQSEIQARDRRIANLDTAIAQRDEVLSDLTQKTADLREEVAKLEQYFQYYQALRQGDVALVRGQTLAINVVRLNDPAFGKTVVDVVLREANRFAIAQTQPGVSTIERQIIEVSREQVEQLVEAIGDGNEYVIQVLSAGNYLLGEENIRVILNVATNREVFGAGDVIASVSVESTDDFTARLELLLVAAQFQAQRAGLLGKIRVGADDLGTVRFIERIVDTDAAVEQIRAIASDTTYAAGPLELQLVALYNGETAIDSDPENEDSSDRNADGIDGSNPERDE</sequence>
<dbReference type="InterPro" id="IPR021435">
    <property type="entry name" value="DUF3084"/>
</dbReference>